<dbReference type="InterPro" id="IPR052755">
    <property type="entry name" value="Lysozyme_Inhibitor_LprI"/>
</dbReference>
<dbReference type="InterPro" id="IPR009739">
    <property type="entry name" value="LprI-like_N"/>
</dbReference>
<dbReference type="RefSeq" id="WP_062147422.1">
    <property type="nucleotide sequence ID" value="NZ_CP012373.2"/>
</dbReference>
<accession>A0A2N9YCM0</accession>
<proteinExistence type="predicted"/>
<dbReference type="PANTHER" id="PTHR37549:SF1">
    <property type="entry name" value="LIPOPROTEIN LPRI"/>
    <property type="match status" value="1"/>
</dbReference>
<reference evidence="4" key="1">
    <citation type="submission" date="2016-12" db="EMBL/GenBank/DDBJ databases">
        <title>Complete Genome Sequence of Beggiatoa leptomitiformis D-401.</title>
        <authorList>
            <person name="Fomenkov A."/>
            <person name="Vincze T."/>
            <person name="Grabovich M."/>
            <person name="Anton B.P."/>
            <person name="Dubinina G."/>
            <person name="Orlova M."/>
            <person name="Belousova E."/>
            <person name="Roberts R.J."/>
        </authorList>
    </citation>
    <scope>NUCLEOTIDE SEQUENCE [LARGE SCALE GENOMIC DNA]</scope>
    <source>
        <strain evidence="4">D-401</strain>
    </source>
</reference>
<feature type="signal peptide" evidence="1">
    <location>
        <begin position="1"/>
        <end position="19"/>
    </location>
</feature>
<evidence type="ECO:0000313" key="4">
    <source>
        <dbReference type="Proteomes" id="UP000234271"/>
    </source>
</evidence>
<dbReference type="Proteomes" id="UP000234271">
    <property type="component" value="Chromosome"/>
</dbReference>
<organism evidence="3 4">
    <name type="scientific">Beggiatoa leptomitoformis</name>
    <dbReference type="NCBI Taxonomy" id="288004"/>
    <lineage>
        <taxon>Bacteria</taxon>
        <taxon>Pseudomonadati</taxon>
        <taxon>Pseudomonadota</taxon>
        <taxon>Gammaproteobacteria</taxon>
        <taxon>Thiotrichales</taxon>
        <taxon>Thiotrichaceae</taxon>
        <taxon>Beggiatoa</taxon>
    </lineage>
</organism>
<dbReference type="Pfam" id="PF07007">
    <property type="entry name" value="LprI"/>
    <property type="match status" value="1"/>
</dbReference>
<evidence type="ECO:0000256" key="1">
    <source>
        <dbReference type="SAM" id="SignalP"/>
    </source>
</evidence>
<feature type="domain" description="Lysozyme inhibitor LprI-like N-terminal" evidence="2">
    <location>
        <begin position="24"/>
        <end position="101"/>
    </location>
</feature>
<feature type="chain" id="PRO_5014873680" evidence="1">
    <location>
        <begin position="20"/>
        <end position="214"/>
    </location>
</feature>
<keyword evidence="4" id="KW-1185">Reference proteome</keyword>
<dbReference type="EMBL" id="CP018889">
    <property type="protein sequence ID" value="AUI68219.1"/>
    <property type="molecule type" value="Genomic_DNA"/>
</dbReference>
<evidence type="ECO:0000259" key="2">
    <source>
        <dbReference type="Pfam" id="PF07007"/>
    </source>
</evidence>
<evidence type="ECO:0000313" key="3">
    <source>
        <dbReference type="EMBL" id="AUI68219.1"/>
    </source>
</evidence>
<dbReference type="OrthoDB" id="5622627at2"/>
<sequence length="214" mass="23555">MLKQIILLCFTVFATSLQAASFDCKKARAELEQTICNDADLSALDSQLGDTYKTLLKSASKRETEYLRETQRYWAQTRGNNCDIRNADCLAALYRQRIATLTFYGDQDYANSATGKVSGIYTYGKTMEMMIEALSDTELSVHITGAEPSTARWICDFGGQGTLEEDILKMNALDDVIITVTFHKGKASVNEGADNLFCGAGGTLNGDYQKKASN</sequence>
<dbReference type="GO" id="GO:0005576">
    <property type="term" value="C:extracellular region"/>
    <property type="evidence" value="ECO:0007669"/>
    <property type="project" value="TreeGrafter"/>
</dbReference>
<protein>
    <submittedName>
        <fullName evidence="3">DUF1311 domain-containing protein</fullName>
    </submittedName>
</protein>
<dbReference type="Gene3D" id="1.20.1270.180">
    <property type="match status" value="1"/>
</dbReference>
<keyword evidence="1" id="KW-0732">Signal</keyword>
<gene>
    <name evidence="3" type="ORF">BLE401_05565</name>
</gene>
<name>A0A2N9YCM0_9GAMM</name>
<dbReference type="PANTHER" id="PTHR37549">
    <property type="entry name" value="LIPOPROTEIN LPRI"/>
    <property type="match status" value="1"/>
</dbReference>
<dbReference type="AlphaFoldDB" id="A0A2N9YCM0"/>